<gene>
    <name evidence="2" type="ORF">O181_018545</name>
</gene>
<dbReference type="EMBL" id="AVOT02005342">
    <property type="protein sequence ID" value="MBW0478830.1"/>
    <property type="molecule type" value="Genomic_DNA"/>
</dbReference>
<dbReference type="Proteomes" id="UP000765509">
    <property type="component" value="Unassembled WGS sequence"/>
</dbReference>
<dbReference type="AlphaFoldDB" id="A0A9Q3CA18"/>
<proteinExistence type="predicted"/>
<protein>
    <submittedName>
        <fullName evidence="2">Uncharacterized protein</fullName>
    </submittedName>
</protein>
<reference evidence="2" key="1">
    <citation type="submission" date="2021-03" db="EMBL/GenBank/DDBJ databases">
        <title>Draft genome sequence of rust myrtle Austropuccinia psidii MF-1, a brazilian biotype.</title>
        <authorList>
            <person name="Quecine M.C."/>
            <person name="Pachon D.M.R."/>
            <person name="Bonatelli M.L."/>
            <person name="Correr F.H."/>
            <person name="Franceschini L.M."/>
            <person name="Leite T.F."/>
            <person name="Margarido G.R.A."/>
            <person name="Almeida C.A."/>
            <person name="Ferrarezi J.A."/>
            <person name="Labate C.A."/>
        </authorList>
    </citation>
    <scope>NUCLEOTIDE SEQUENCE</scope>
    <source>
        <strain evidence="2">MF-1</strain>
    </source>
</reference>
<sequence>MKNTYSLMVLSQQPNSGKGILRPLKPQNQVRCHHKGESKKSPLADPQEPISTTPFDLPEASAKGFSTNKRKCNDWPEDQIVCKKPRWNSIVQIPVSSCVSPPRRQHKFASHKLKGKKHQHNTFEIGFVHHTKNIPLPLDNTNQHQLLHNIPTSMFHATISTEDNEQSGRKRRKPSSVSPSGRPFKKGHTERHQSLTPSHRKYRRVAKRQQCYPHRQYLFHPQSFSRVNVNTDPIPDNNNSVPLHTTTYTEYHDLDNVNVLSDRDLDGACVPEDPNLDFTNFDPGQDLDGPNINPDFALKGANLTSDNLQRKRQNSIFQSLPPLASTEPSEFLQPRQKWNDKITQKIQRNQKKKGNTGKQSSSQVHVQTPLSFENSIISNIVPAATQALD</sequence>
<evidence type="ECO:0000256" key="1">
    <source>
        <dbReference type="SAM" id="MobiDB-lite"/>
    </source>
</evidence>
<feature type="compositionally biased region" description="Polar residues" evidence="1">
    <location>
        <begin position="356"/>
        <end position="366"/>
    </location>
</feature>
<keyword evidence="3" id="KW-1185">Reference proteome</keyword>
<comment type="caution">
    <text evidence="2">The sequence shown here is derived from an EMBL/GenBank/DDBJ whole genome shotgun (WGS) entry which is preliminary data.</text>
</comment>
<feature type="region of interest" description="Disordered" evidence="1">
    <location>
        <begin position="160"/>
        <end position="206"/>
    </location>
</feature>
<feature type="region of interest" description="Disordered" evidence="1">
    <location>
        <begin position="346"/>
        <end position="366"/>
    </location>
</feature>
<evidence type="ECO:0000313" key="2">
    <source>
        <dbReference type="EMBL" id="MBW0478830.1"/>
    </source>
</evidence>
<organism evidence="2 3">
    <name type="scientific">Austropuccinia psidii MF-1</name>
    <dbReference type="NCBI Taxonomy" id="1389203"/>
    <lineage>
        <taxon>Eukaryota</taxon>
        <taxon>Fungi</taxon>
        <taxon>Dikarya</taxon>
        <taxon>Basidiomycota</taxon>
        <taxon>Pucciniomycotina</taxon>
        <taxon>Pucciniomycetes</taxon>
        <taxon>Pucciniales</taxon>
        <taxon>Sphaerophragmiaceae</taxon>
        <taxon>Austropuccinia</taxon>
    </lineage>
</organism>
<accession>A0A9Q3CA18</accession>
<feature type="region of interest" description="Disordered" evidence="1">
    <location>
        <begin position="14"/>
        <end position="60"/>
    </location>
</feature>
<evidence type="ECO:0000313" key="3">
    <source>
        <dbReference type="Proteomes" id="UP000765509"/>
    </source>
</evidence>
<name>A0A9Q3CA18_9BASI</name>